<dbReference type="HOGENOM" id="CLU_2522324_0_0_12"/>
<dbReference type="KEGG" id="tsu:Tresu_1092"/>
<evidence type="ECO:0000313" key="2">
    <source>
        <dbReference type="Proteomes" id="UP000006852"/>
    </source>
</evidence>
<dbReference type="Proteomes" id="UP000006852">
    <property type="component" value="Chromosome"/>
</dbReference>
<dbReference type="STRING" id="869209.Tresu_1092"/>
<accession>F2NVM8</accession>
<dbReference type="EMBL" id="CP002631">
    <property type="protein sequence ID" value="AEB14007.1"/>
    <property type="molecule type" value="Genomic_DNA"/>
</dbReference>
<sequence length="96" mass="11363">MLLYHGSNVEVSNPQISDCIPYILQFYDNEVSLLISNKYGYPIMDSYRKFLFSNTYQMLCNPELEMWEFSPAGIFDMWEAELVTGEPRNSLYLRRD</sequence>
<protein>
    <submittedName>
        <fullName evidence="1">Uncharacterized protein</fullName>
    </submittedName>
</protein>
<gene>
    <name evidence="1" type="ordered locus">Tresu_1092</name>
</gene>
<dbReference type="GeneID" id="302998254"/>
<dbReference type="eggNOG" id="ENOG5032YQS">
    <property type="taxonomic scope" value="Bacteria"/>
</dbReference>
<reference evidence="1 2" key="1">
    <citation type="journal article" date="2011" name="Stand. Genomic Sci.">
        <title>Complete genome sequence of Treponema succinifaciens type strain (6091).</title>
        <authorList>
            <person name="Han C."/>
            <person name="Gronow S."/>
            <person name="Teshima H."/>
            <person name="Lapidus A."/>
            <person name="Nolan M."/>
            <person name="Lucas S."/>
            <person name="Hammon N."/>
            <person name="Deshpande S."/>
            <person name="Cheng J.F."/>
            <person name="Zeytun A."/>
            <person name="Tapia R."/>
            <person name="Goodwin L."/>
            <person name="Pitluck S."/>
            <person name="Liolios K."/>
            <person name="Pagani I."/>
            <person name="Ivanova N."/>
            <person name="Mavromatis K."/>
            <person name="Mikhailova N."/>
            <person name="Huntemann M."/>
            <person name="Pati A."/>
            <person name="Chen A."/>
            <person name="Palaniappan K."/>
            <person name="Land M."/>
            <person name="Hauser L."/>
            <person name="Brambilla E.M."/>
            <person name="Rohde M."/>
            <person name="Goker M."/>
            <person name="Woyke T."/>
            <person name="Bristow J."/>
            <person name="Eisen J.A."/>
            <person name="Markowitz V."/>
            <person name="Hugenholtz P."/>
            <person name="Kyrpides N.C."/>
            <person name="Klenk H.P."/>
            <person name="Detter J.C."/>
        </authorList>
    </citation>
    <scope>NUCLEOTIDE SEQUENCE [LARGE SCALE GENOMIC DNA]</scope>
    <source>
        <strain evidence="2">ATCC 33096 / DSM 2489 / 6091</strain>
    </source>
</reference>
<keyword evidence="2" id="KW-1185">Reference proteome</keyword>
<name>F2NVM8_TRES6</name>
<reference evidence="2" key="2">
    <citation type="submission" date="2011-04" db="EMBL/GenBank/DDBJ databases">
        <title>The complete genome of chromosome of Treponema succinifaciens DSM 2489.</title>
        <authorList>
            <person name="Lucas S."/>
            <person name="Copeland A."/>
            <person name="Lapidus A."/>
            <person name="Bruce D."/>
            <person name="Goodwin L."/>
            <person name="Pitluck S."/>
            <person name="Peters L."/>
            <person name="Kyrpides N."/>
            <person name="Mavromatis K."/>
            <person name="Ivanova N."/>
            <person name="Ovchinnikova G."/>
            <person name="Teshima H."/>
            <person name="Detter J.C."/>
            <person name="Tapia R."/>
            <person name="Han C."/>
            <person name="Land M."/>
            <person name="Hauser L."/>
            <person name="Markowitz V."/>
            <person name="Cheng J.-F."/>
            <person name="Hugenholtz P."/>
            <person name="Woyke T."/>
            <person name="Wu D."/>
            <person name="Gronow S."/>
            <person name="Wellnitz S."/>
            <person name="Brambilla E."/>
            <person name="Klenk H.-P."/>
            <person name="Eisen J.A."/>
        </authorList>
    </citation>
    <scope>NUCLEOTIDE SEQUENCE [LARGE SCALE GENOMIC DNA]</scope>
    <source>
        <strain evidence="2">ATCC 33096 / DSM 2489 / 6091</strain>
    </source>
</reference>
<dbReference type="AlphaFoldDB" id="F2NVM8"/>
<evidence type="ECO:0000313" key="1">
    <source>
        <dbReference type="EMBL" id="AEB14007.1"/>
    </source>
</evidence>
<proteinExistence type="predicted"/>
<organism evidence="1 2">
    <name type="scientific">Treponema succinifaciens (strain ATCC 33096 / DSM 2489 / 6091)</name>
    <dbReference type="NCBI Taxonomy" id="869209"/>
    <lineage>
        <taxon>Bacteria</taxon>
        <taxon>Pseudomonadati</taxon>
        <taxon>Spirochaetota</taxon>
        <taxon>Spirochaetia</taxon>
        <taxon>Spirochaetales</taxon>
        <taxon>Treponemataceae</taxon>
        <taxon>Treponema</taxon>
    </lineage>
</organism>
<dbReference type="RefSeq" id="WP_013701296.1">
    <property type="nucleotide sequence ID" value="NC_015385.1"/>
</dbReference>